<dbReference type="NCBIfam" id="TIGR01484">
    <property type="entry name" value="HAD-SF-IIB"/>
    <property type="match status" value="1"/>
</dbReference>
<keyword evidence="2" id="KW-1185">Reference proteome</keyword>
<dbReference type="RefSeq" id="WP_257445821.1">
    <property type="nucleotide sequence ID" value="NZ_JANIPJ010000007.1"/>
</dbReference>
<dbReference type="Proteomes" id="UP001141950">
    <property type="component" value="Unassembled WGS sequence"/>
</dbReference>
<organism evidence="1 2">
    <name type="scientific">Paenibacillus soyae</name>
    <dbReference type="NCBI Taxonomy" id="2969249"/>
    <lineage>
        <taxon>Bacteria</taxon>
        <taxon>Bacillati</taxon>
        <taxon>Bacillota</taxon>
        <taxon>Bacilli</taxon>
        <taxon>Bacillales</taxon>
        <taxon>Paenibacillaceae</taxon>
        <taxon>Paenibacillus</taxon>
    </lineage>
</organism>
<dbReference type="EMBL" id="JANIPJ010000007">
    <property type="protein sequence ID" value="MCR2804656.1"/>
    <property type="molecule type" value="Genomic_DNA"/>
</dbReference>
<dbReference type="SUPFAM" id="SSF56784">
    <property type="entry name" value="HAD-like"/>
    <property type="match status" value="1"/>
</dbReference>
<protein>
    <submittedName>
        <fullName evidence="1">Cof-type HAD-IIB family hydrolase</fullName>
    </submittedName>
</protein>
<dbReference type="InterPro" id="IPR023214">
    <property type="entry name" value="HAD_sf"/>
</dbReference>
<dbReference type="GO" id="GO:0016791">
    <property type="term" value="F:phosphatase activity"/>
    <property type="evidence" value="ECO:0007669"/>
    <property type="project" value="UniProtKB-ARBA"/>
</dbReference>
<dbReference type="GO" id="GO:0000287">
    <property type="term" value="F:magnesium ion binding"/>
    <property type="evidence" value="ECO:0007669"/>
    <property type="project" value="TreeGrafter"/>
</dbReference>
<dbReference type="Gene3D" id="3.30.1240.10">
    <property type="match status" value="1"/>
</dbReference>
<proteinExistence type="predicted"/>
<name>A0A9X2MPW4_9BACL</name>
<comment type="caution">
    <text evidence="1">The sequence shown here is derived from an EMBL/GenBank/DDBJ whole genome shotgun (WGS) entry which is preliminary data.</text>
</comment>
<dbReference type="InterPro" id="IPR036412">
    <property type="entry name" value="HAD-like_sf"/>
</dbReference>
<dbReference type="Pfam" id="PF08282">
    <property type="entry name" value="Hydrolase_3"/>
    <property type="match status" value="1"/>
</dbReference>
<dbReference type="GO" id="GO:0005829">
    <property type="term" value="C:cytosol"/>
    <property type="evidence" value="ECO:0007669"/>
    <property type="project" value="TreeGrafter"/>
</dbReference>
<dbReference type="InterPro" id="IPR006379">
    <property type="entry name" value="HAD-SF_hydro_IIB"/>
</dbReference>
<evidence type="ECO:0000313" key="2">
    <source>
        <dbReference type="Proteomes" id="UP001141950"/>
    </source>
</evidence>
<reference evidence="1" key="1">
    <citation type="submission" date="2022-08" db="EMBL/GenBank/DDBJ databases">
        <title>The genomic sequence of strain Paenibacillus sp. SCIV0701.</title>
        <authorList>
            <person name="Zhao H."/>
        </authorList>
    </citation>
    <scope>NUCLEOTIDE SEQUENCE</scope>
    <source>
        <strain evidence="1">SCIV0701</strain>
    </source>
</reference>
<dbReference type="PANTHER" id="PTHR10000">
    <property type="entry name" value="PHOSPHOSERINE PHOSPHATASE"/>
    <property type="match status" value="1"/>
</dbReference>
<dbReference type="NCBIfam" id="TIGR00099">
    <property type="entry name" value="Cof-subfamily"/>
    <property type="match status" value="1"/>
</dbReference>
<dbReference type="InterPro" id="IPR000150">
    <property type="entry name" value="Cof"/>
</dbReference>
<evidence type="ECO:0000313" key="1">
    <source>
        <dbReference type="EMBL" id="MCR2804656.1"/>
    </source>
</evidence>
<keyword evidence="1" id="KW-0378">Hydrolase</keyword>
<gene>
    <name evidence="1" type="ORF">NQZ67_12285</name>
</gene>
<sequence>MTSYILTDLDGTLLRSDATLSPASKQVMTQAIEAGAIIGYATARSYISSNRAVGAIPWKHPLVLYNGAMLIDPLTQQVIDGAWLEREITNEIVAIGQTYGLTPLLFALDSDDQEKVFHERLSRTGDLAFYASRPNDPRFTELEQLTCPETCRTLIITYIGYLEELESLEAHIRGQYGNRVCIHIMKDNYIHNHYFLEFSHPDANKKEGARKWASYVGCKPEQLTVFGDNLNDIGLFEAAGARVAVANAHPALAAMATHHTQSNNDDGVAQFIVELMDSAARRETI</sequence>
<accession>A0A9X2MPW4</accession>
<dbReference type="Gene3D" id="3.40.50.1000">
    <property type="entry name" value="HAD superfamily/HAD-like"/>
    <property type="match status" value="1"/>
</dbReference>
<dbReference type="PANTHER" id="PTHR10000:SF8">
    <property type="entry name" value="HAD SUPERFAMILY HYDROLASE-LIKE, TYPE 3"/>
    <property type="match status" value="1"/>
</dbReference>
<dbReference type="AlphaFoldDB" id="A0A9X2MPW4"/>